<feature type="transmembrane region" description="Helical" evidence="5">
    <location>
        <begin position="113"/>
        <end position="133"/>
    </location>
</feature>
<dbReference type="Gene3D" id="3.30.750.24">
    <property type="entry name" value="STAS domain"/>
    <property type="match status" value="1"/>
</dbReference>
<reference evidence="7" key="1">
    <citation type="submission" date="2022-11" db="EMBL/GenBank/DDBJ databases">
        <title>Biodiversity and phylogenetic relationships of bacteria.</title>
        <authorList>
            <person name="Machado R.A.R."/>
            <person name="Bhat A."/>
            <person name="Loulou A."/>
            <person name="Kallel S."/>
        </authorList>
    </citation>
    <scope>NUCLEOTIDE SEQUENCE</scope>
    <source>
        <strain evidence="7">K-TC2</strain>
    </source>
</reference>
<feature type="transmembrane region" description="Helical" evidence="5">
    <location>
        <begin position="34"/>
        <end position="55"/>
    </location>
</feature>
<evidence type="ECO:0000256" key="4">
    <source>
        <dbReference type="ARBA" id="ARBA00023136"/>
    </source>
</evidence>
<feature type="domain" description="STAS" evidence="6">
    <location>
        <begin position="458"/>
        <end position="565"/>
    </location>
</feature>
<keyword evidence="8" id="KW-1185">Reference proteome</keyword>
<accession>A0A9X3EBS6</accession>
<dbReference type="Pfam" id="PF01740">
    <property type="entry name" value="STAS"/>
    <property type="match status" value="1"/>
</dbReference>
<feature type="transmembrane region" description="Helical" evidence="5">
    <location>
        <begin position="88"/>
        <end position="107"/>
    </location>
</feature>
<sequence length="581" mass="60330">MSGDRPPVSQGRRWRLPLLAGLAGYRPAWLKEDISAGLAVAAVGLPSAIAYPAIAGLPPETGIYASIWPLVAYALLGPSRQLIVGPDAATVTILAAVLSNVLAGGAATPADRVGVAAALALGVGLLCLLARALRLGMLASFLSRPILTGFFAGVSVSILIGQIDRFTGLDISADGLVAPIVELFREAHAIHVPTLVLGFVMFALLLLAKRLRSPIPGPVLVIIVSALLSYLFDFAGRGIAVVGDVPAALPSLSLPRISMSMLPALLLGSGAIFLVCFGSGIVTARSFAVRGGYAVDPNRELTGFGAANIAAGLCGGFAVSASDSRTAVNATIGGRTQLVSLIAASTLGLALLLLTGALAVIPIPALGAILAATALSLIDLTELRTLWRISRAEFVFALIAMWGPIGLGVLNGVVIAIGATLVYLMQKLMYPRDALLGRIPGREGFYKLHRFQGSQPVPGMTVCLIQGSLLFCNSDYVKSRLERIAREQAGDGTWLVVDASAIPQLDSSAAAMLDELRSELAATNVTLGLAEMHADVRALLDRAGVSARIGSGMIFASLEDAYLARTHVRQRSARPEPPEPA</sequence>
<keyword evidence="2 5" id="KW-0812">Transmembrane</keyword>
<dbReference type="EMBL" id="JAPKNK010000004">
    <property type="protein sequence ID" value="MCX5569935.1"/>
    <property type="molecule type" value="Genomic_DNA"/>
</dbReference>
<evidence type="ECO:0000256" key="2">
    <source>
        <dbReference type="ARBA" id="ARBA00022692"/>
    </source>
</evidence>
<gene>
    <name evidence="7" type="ORF">OSH07_12080</name>
</gene>
<feature type="transmembrane region" description="Helical" evidence="5">
    <location>
        <begin position="189"/>
        <end position="207"/>
    </location>
</feature>
<dbReference type="InterPro" id="IPR002645">
    <property type="entry name" value="STAS_dom"/>
</dbReference>
<feature type="transmembrane region" description="Helical" evidence="5">
    <location>
        <begin position="394"/>
        <end position="424"/>
    </location>
</feature>
<dbReference type="Pfam" id="PF00916">
    <property type="entry name" value="Sulfate_transp"/>
    <property type="match status" value="1"/>
</dbReference>
<dbReference type="PANTHER" id="PTHR11814">
    <property type="entry name" value="SULFATE TRANSPORTER"/>
    <property type="match status" value="1"/>
</dbReference>
<protein>
    <submittedName>
        <fullName evidence="7">SulP family inorganic anion transporter</fullName>
    </submittedName>
</protein>
<feature type="transmembrane region" description="Helical" evidence="5">
    <location>
        <begin position="341"/>
        <end position="374"/>
    </location>
</feature>
<evidence type="ECO:0000259" key="6">
    <source>
        <dbReference type="PROSITE" id="PS50801"/>
    </source>
</evidence>
<dbReference type="RefSeq" id="WP_266338902.1">
    <property type="nucleotide sequence ID" value="NZ_JAPKNK010000004.1"/>
</dbReference>
<dbReference type="PROSITE" id="PS50801">
    <property type="entry name" value="STAS"/>
    <property type="match status" value="1"/>
</dbReference>
<feature type="transmembrane region" description="Helical" evidence="5">
    <location>
        <begin position="260"/>
        <end position="282"/>
    </location>
</feature>
<evidence type="ECO:0000256" key="5">
    <source>
        <dbReference type="SAM" id="Phobius"/>
    </source>
</evidence>
<evidence type="ECO:0000256" key="1">
    <source>
        <dbReference type="ARBA" id="ARBA00004141"/>
    </source>
</evidence>
<comment type="subcellular location">
    <subcellularLocation>
        <location evidence="1">Membrane</location>
        <topology evidence="1">Multi-pass membrane protein</topology>
    </subcellularLocation>
</comment>
<dbReference type="CDD" id="cd07042">
    <property type="entry name" value="STAS_SulP_like_sulfate_transporter"/>
    <property type="match status" value="1"/>
</dbReference>
<evidence type="ECO:0000256" key="3">
    <source>
        <dbReference type="ARBA" id="ARBA00022989"/>
    </source>
</evidence>
<evidence type="ECO:0000313" key="8">
    <source>
        <dbReference type="Proteomes" id="UP001144805"/>
    </source>
</evidence>
<dbReference type="GO" id="GO:0055085">
    <property type="term" value="P:transmembrane transport"/>
    <property type="evidence" value="ECO:0007669"/>
    <property type="project" value="InterPro"/>
</dbReference>
<keyword evidence="3 5" id="KW-1133">Transmembrane helix</keyword>
<evidence type="ECO:0000313" key="7">
    <source>
        <dbReference type="EMBL" id="MCX5569935.1"/>
    </source>
</evidence>
<dbReference type="Proteomes" id="UP001144805">
    <property type="component" value="Unassembled WGS sequence"/>
</dbReference>
<dbReference type="SUPFAM" id="SSF52091">
    <property type="entry name" value="SpoIIaa-like"/>
    <property type="match status" value="1"/>
</dbReference>
<comment type="caution">
    <text evidence="7">The sequence shown here is derived from an EMBL/GenBank/DDBJ whole genome shotgun (WGS) entry which is preliminary data.</text>
</comment>
<dbReference type="AlphaFoldDB" id="A0A9X3EBS6"/>
<dbReference type="InterPro" id="IPR036513">
    <property type="entry name" value="STAS_dom_sf"/>
</dbReference>
<dbReference type="InterPro" id="IPR011547">
    <property type="entry name" value="SLC26A/SulP_dom"/>
</dbReference>
<dbReference type="GO" id="GO:0016020">
    <property type="term" value="C:membrane"/>
    <property type="evidence" value="ECO:0007669"/>
    <property type="project" value="UniProtKB-SubCell"/>
</dbReference>
<proteinExistence type="predicted"/>
<dbReference type="InterPro" id="IPR001902">
    <property type="entry name" value="SLC26A/SulP_fam"/>
</dbReference>
<name>A0A9X3EBS6_9HYPH</name>
<feature type="transmembrane region" description="Helical" evidence="5">
    <location>
        <begin position="61"/>
        <end position="76"/>
    </location>
</feature>
<feature type="transmembrane region" description="Helical" evidence="5">
    <location>
        <begin position="145"/>
        <end position="163"/>
    </location>
</feature>
<keyword evidence="4 5" id="KW-0472">Membrane</keyword>
<organism evidence="7 8">
    <name type="scientific">Kaistia nematophila</name>
    <dbReference type="NCBI Taxonomy" id="2994654"/>
    <lineage>
        <taxon>Bacteria</taxon>
        <taxon>Pseudomonadati</taxon>
        <taxon>Pseudomonadota</taxon>
        <taxon>Alphaproteobacteria</taxon>
        <taxon>Hyphomicrobiales</taxon>
        <taxon>Kaistiaceae</taxon>
        <taxon>Kaistia</taxon>
    </lineage>
</organism>
<feature type="transmembrane region" description="Helical" evidence="5">
    <location>
        <begin position="219"/>
        <end position="240"/>
    </location>
</feature>